<dbReference type="EMBL" id="DS231717">
    <property type="protein sequence ID" value="KNB15751.1"/>
    <property type="molecule type" value="Genomic_DNA"/>
</dbReference>
<dbReference type="KEGG" id="fox:FOXG_21465"/>
<dbReference type="AlphaFoldDB" id="A0A0J9VYB9"/>
<feature type="compositionally biased region" description="Polar residues" evidence="1">
    <location>
        <begin position="317"/>
        <end position="349"/>
    </location>
</feature>
<dbReference type="RefSeq" id="XP_018253796.1">
    <property type="nucleotide sequence ID" value="XM_018401805.1"/>
</dbReference>
<feature type="compositionally biased region" description="Polar residues" evidence="1">
    <location>
        <begin position="403"/>
        <end position="416"/>
    </location>
</feature>
<proteinExistence type="predicted"/>
<sequence length="449" mass="48449">MNRTTVFDQEFNVLPGAMETLSHQNGVKIAKVAWLSRKVNPKTYGSMVVYLTKTNDAKRLLQTFSSQVNRHMRVYSSRSLDRNNAITAKGLVTKHSCAARIDPGPVPLCLYPVFADSSYPSSPSIPGETQSADTPDQPFKEGKGNDSRSEAHTATESISEVPGIAVPKSTATRFEDEEGSLINTSKTQHWDVSAPSAAGELEDVHEVPSATSEDVQQEAIPSYPTMDGQATKTSTQSYASTTSAGAESITVNEEAQSRSQSPKYHLFRLLSVVRPNRRQRHHQDCQRERQQCTRRQMALIVSRREAQAAPRSRKNAQNRPNTSRFKSSGGANTSLASNLTTDTATSLITQPKEPGGSTTSSGGTTITEGSSTQTKSAYLDTASDETTSSLDMVLEKTTTEVIASTNTGSADQTGGQTTTLSTETKTTLTTSASKKTSGPTTTTNLYDEK</sequence>
<gene>
    <name evidence="2" type="ORF">FOXG_21465</name>
</gene>
<dbReference type="Proteomes" id="UP000009097">
    <property type="component" value="Chromosome 14"/>
</dbReference>
<organism evidence="2 3">
    <name type="scientific">Fusarium oxysporum f. sp. lycopersici (strain 4287 / CBS 123668 / FGSC 9935 / NRRL 34936)</name>
    <name type="common">Fusarium vascular wilt of tomato</name>
    <dbReference type="NCBI Taxonomy" id="426428"/>
    <lineage>
        <taxon>Eukaryota</taxon>
        <taxon>Fungi</taxon>
        <taxon>Dikarya</taxon>
        <taxon>Ascomycota</taxon>
        <taxon>Pezizomycotina</taxon>
        <taxon>Sordariomycetes</taxon>
        <taxon>Hypocreomycetidae</taxon>
        <taxon>Hypocreales</taxon>
        <taxon>Nectriaceae</taxon>
        <taxon>Fusarium</taxon>
        <taxon>Fusarium oxysporum species complex</taxon>
    </lineage>
</organism>
<dbReference type="VEuPathDB" id="FungiDB:FOXG_21465"/>
<evidence type="ECO:0000313" key="2">
    <source>
        <dbReference type="EMBL" id="KNB15751.1"/>
    </source>
</evidence>
<feature type="compositionally biased region" description="Polar residues" evidence="1">
    <location>
        <begin position="438"/>
        <end position="449"/>
    </location>
</feature>
<feature type="region of interest" description="Disordered" evidence="1">
    <location>
        <begin position="302"/>
        <end position="383"/>
    </location>
</feature>
<feature type="region of interest" description="Disordered" evidence="1">
    <location>
        <begin position="120"/>
        <end position="158"/>
    </location>
</feature>
<feature type="compositionally biased region" description="Low complexity" evidence="1">
    <location>
        <begin position="230"/>
        <end position="246"/>
    </location>
</feature>
<feature type="region of interest" description="Disordered" evidence="1">
    <location>
        <begin position="224"/>
        <end position="262"/>
    </location>
</feature>
<evidence type="ECO:0000313" key="3">
    <source>
        <dbReference type="Proteomes" id="UP000009097"/>
    </source>
</evidence>
<reference evidence="2 3" key="1">
    <citation type="journal article" date="2010" name="Nature">
        <title>Comparative genomics reveals mobile pathogenicity chromosomes in Fusarium.</title>
        <authorList>
            <person name="Ma L.J."/>
            <person name="van der Does H.C."/>
            <person name="Borkovich K.A."/>
            <person name="Coleman J.J."/>
            <person name="Daboussi M.J."/>
            <person name="Di Pietro A."/>
            <person name="Dufresne M."/>
            <person name="Freitag M."/>
            <person name="Grabherr M."/>
            <person name="Henrissat B."/>
            <person name="Houterman P.M."/>
            <person name="Kang S."/>
            <person name="Shim W.B."/>
            <person name="Woloshuk C."/>
            <person name="Xie X."/>
            <person name="Xu J.R."/>
            <person name="Antoniw J."/>
            <person name="Baker S.E."/>
            <person name="Bluhm B.H."/>
            <person name="Breakspear A."/>
            <person name="Brown D.W."/>
            <person name="Butchko R.A."/>
            <person name="Chapman S."/>
            <person name="Coulson R."/>
            <person name="Coutinho P.M."/>
            <person name="Danchin E.G."/>
            <person name="Diener A."/>
            <person name="Gale L.R."/>
            <person name="Gardiner D.M."/>
            <person name="Goff S."/>
            <person name="Hammond-Kosack K.E."/>
            <person name="Hilburn K."/>
            <person name="Hua-Van A."/>
            <person name="Jonkers W."/>
            <person name="Kazan K."/>
            <person name="Kodira C.D."/>
            <person name="Koehrsen M."/>
            <person name="Kumar L."/>
            <person name="Lee Y.H."/>
            <person name="Li L."/>
            <person name="Manners J.M."/>
            <person name="Miranda-Saavedra D."/>
            <person name="Mukherjee M."/>
            <person name="Park G."/>
            <person name="Park J."/>
            <person name="Park S.Y."/>
            <person name="Proctor R.H."/>
            <person name="Regev A."/>
            <person name="Ruiz-Roldan M.C."/>
            <person name="Sain D."/>
            <person name="Sakthikumar S."/>
            <person name="Sykes S."/>
            <person name="Schwartz D.C."/>
            <person name="Turgeon B.G."/>
            <person name="Wapinski I."/>
            <person name="Yoder O."/>
            <person name="Young S."/>
            <person name="Zeng Q."/>
            <person name="Zhou S."/>
            <person name="Galagan J."/>
            <person name="Cuomo C.A."/>
            <person name="Kistler H.C."/>
            <person name="Rep M."/>
        </authorList>
    </citation>
    <scope>NUCLEOTIDE SEQUENCE [LARGE SCALE GENOMIC DNA]</scope>
    <source>
        <strain evidence="3">4287 / CBS 123668 / FGSC 9935 / NRRL 34936</strain>
    </source>
</reference>
<feature type="compositionally biased region" description="Basic and acidic residues" evidence="1">
    <location>
        <begin position="138"/>
        <end position="153"/>
    </location>
</feature>
<name>A0A0J9VYB9_FUSO4</name>
<feature type="compositionally biased region" description="Polar residues" evidence="1">
    <location>
        <begin position="120"/>
        <end position="134"/>
    </location>
</feature>
<feature type="compositionally biased region" description="Polar residues" evidence="1">
    <location>
        <begin position="249"/>
        <end position="262"/>
    </location>
</feature>
<feature type="region of interest" description="Disordered" evidence="1">
    <location>
        <begin position="403"/>
        <end position="449"/>
    </location>
</feature>
<feature type="compositionally biased region" description="Low complexity" evidence="1">
    <location>
        <begin position="355"/>
        <end position="374"/>
    </location>
</feature>
<evidence type="ECO:0000256" key="1">
    <source>
        <dbReference type="SAM" id="MobiDB-lite"/>
    </source>
</evidence>
<protein>
    <submittedName>
        <fullName evidence="2">Uncharacterized protein</fullName>
    </submittedName>
</protein>
<feature type="compositionally biased region" description="Low complexity" evidence="1">
    <location>
        <begin position="417"/>
        <end position="437"/>
    </location>
</feature>
<accession>A0A0J9VYB9</accession>
<dbReference type="GeneID" id="28962171"/>